<protein>
    <submittedName>
        <fullName evidence="1">Uncharacterized protein</fullName>
    </submittedName>
</protein>
<dbReference type="AlphaFoldDB" id="A0A0G4NE43"/>
<evidence type="ECO:0000313" key="1">
    <source>
        <dbReference type="EMBL" id="CRK44575.1"/>
    </source>
</evidence>
<accession>A0A0G4NE43</accession>
<organism evidence="1 2">
    <name type="scientific">Verticillium longisporum</name>
    <name type="common">Verticillium dahliae var. longisporum</name>
    <dbReference type="NCBI Taxonomy" id="100787"/>
    <lineage>
        <taxon>Eukaryota</taxon>
        <taxon>Fungi</taxon>
        <taxon>Dikarya</taxon>
        <taxon>Ascomycota</taxon>
        <taxon>Pezizomycotina</taxon>
        <taxon>Sordariomycetes</taxon>
        <taxon>Hypocreomycetidae</taxon>
        <taxon>Glomerellales</taxon>
        <taxon>Plectosphaerellaceae</taxon>
        <taxon>Verticillium</taxon>
    </lineage>
</organism>
<reference evidence="2" key="1">
    <citation type="submission" date="2015-05" db="EMBL/GenBank/DDBJ databases">
        <authorList>
            <person name="Fogelqvist Johan"/>
        </authorList>
    </citation>
    <scope>NUCLEOTIDE SEQUENCE [LARGE SCALE GENOMIC DNA]</scope>
</reference>
<proteinExistence type="predicted"/>
<evidence type="ECO:0000313" key="2">
    <source>
        <dbReference type="Proteomes" id="UP000045706"/>
    </source>
</evidence>
<dbReference type="Proteomes" id="UP000045706">
    <property type="component" value="Unassembled WGS sequence"/>
</dbReference>
<feature type="non-terminal residue" evidence="1">
    <location>
        <position position="1"/>
    </location>
</feature>
<dbReference type="EMBL" id="CVQI01034148">
    <property type="protein sequence ID" value="CRK44575.1"/>
    <property type="molecule type" value="Genomic_DNA"/>
</dbReference>
<name>A0A0G4NE43_VERLO</name>
<sequence length="22" mass="2334">QVEAEAGCAGRQQVVKARCCAR</sequence>
<gene>
    <name evidence="1" type="ORF">BN1723_019504</name>
</gene>